<sequence length="164" mass="18727">MPSSSNGHTSVEHSLQYLFMQALVKTTITHCTSEATDSLIHHFVNVLERDAQWWEEVSHHQRDTEIVTEYGIERRLTVWQRLCRTDRSKSNSALLDELSWTLAVVGHLLTQRGRQNESAVWFELSTEYCSDETKLAQALQASLDLQHEPNDTENVHDGPPTRGG</sequence>
<feature type="compositionally biased region" description="Basic and acidic residues" evidence="1">
    <location>
        <begin position="145"/>
        <end position="156"/>
    </location>
</feature>
<dbReference type="AlphaFoldDB" id="A0A6H0Y3V4"/>
<feature type="region of interest" description="Disordered" evidence="1">
    <location>
        <begin position="145"/>
        <end position="164"/>
    </location>
</feature>
<dbReference type="EMBL" id="CP051143">
    <property type="protein sequence ID" value="QIX01636.1"/>
    <property type="molecule type" value="Genomic_DNA"/>
</dbReference>
<gene>
    <name evidence="2" type="ORF">AMS68_007153</name>
</gene>
<accession>A0A6H0Y3V4</accession>
<keyword evidence="3" id="KW-1185">Reference proteome</keyword>
<name>A0A6H0Y3V4_9PEZI</name>
<organism evidence="2 3">
    <name type="scientific">Peltaster fructicola</name>
    <dbReference type="NCBI Taxonomy" id="286661"/>
    <lineage>
        <taxon>Eukaryota</taxon>
        <taxon>Fungi</taxon>
        <taxon>Dikarya</taxon>
        <taxon>Ascomycota</taxon>
        <taxon>Pezizomycotina</taxon>
        <taxon>Dothideomycetes</taxon>
        <taxon>Dothideomycetes incertae sedis</taxon>
        <taxon>Peltaster</taxon>
    </lineage>
</organism>
<evidence type="ECO:0000313" key="3">
    <source>
        <dbReference type="Proteomes" id="UP000503462"/>
    </source>
</evidence>
<protein>
    <submittedName>
        <fullName evidence="2">Uncharacterized protein</fullName>
    </submittedName>
</protein>
<dbReference type="Proteomes" id="UP000503462">
    <property type="component" value="Chromosome 5"/>
</dbReference>
<evidence type="ECO:0000313" key="2">
    <source>
        <dbReference type="EMBL" id="QIX01636.1"/>
    </source>
</evidence>
<evidence type="ECO:0000256" key="1">
    <source>
        <dbReference type="SAM" id="MobiDB-lite"/>
    </source>
</evidence>
<proteinExistence type="predicted"/>
<reference evidence="2 3" key="1">
    <citation type="journal article" date="2016" name="Sci. Rep.">
        <title>Peltaster fructicola genome reveals evolution from an invasive phytopathogen to an ectophytic parasite.</title>
        <authorList>
            <person name="Xu C."/>
            <person name="Chen H."/>
            <person name="Gleason M.L."/>
            <person name="Xu J.R."/>
            <person name="Liu H."/>
            <person name="Zhang R."/>
            <person name="Sun G."/>
        </authorList>
    </citation>
    <scope>NUCLEOTIDE SEQUENCE [LARGE SCALE GENOMIC DNA]</scope>
    <source>
        <strain evidence="2 3">LNHT1506</strain>
    </source>
</reference>